<evidence type="ECO:0000313" key="7">
    <source>
        <dbReference type="Proteomes" id="UP000248758"/>
    </source>
</evidence>
<organism evidence="6 7">
    <name type="scientific">Tatumella ptyseos</name>
    <dbReference type="NCBI Taxonomy" id="82987"/>
    <lineage>
        <taxon>Bacteria</taxon>
        <taxon>Pseudomonadati</taxon>
        <taxon>Pseudomonadota</taxon>
        <taxon>Gammaproteobacteria</taxon>
        <taxon>Enterobacterales</taxon>
        <taxon>Erwiniaceae</taxon>
        <taxon>Tatumella</taxon>
    </lineage>
</organism>
<evidence type="ECO:0000259" key="5">
    <source>
        <dbReference type="PROSITE" id="PS50931"/>
    </source>
</evidence>
<evidence type="ECO:0000256" key="4">
    <source>
        <dbReference type="ARBA" id="ARBA00023163"/>
    </source>
</evidence>
<dbReference type="RefSeq" id="WP_111678680.1">
    <property type="nucleotide sequence ID" value="NZ_LS483499.1"/>
</dbReference>
<dbReference type="Pfam" id="PF00126">
    <property type="entry name" value="HTH_1"/>
    <property type="match status" value="1"/>
</dbReference>
<dbReference type="InterPro" id="IPR000847">
    <property type="entry name" value="LysR_HTH_N"/>
</dbReference>
<dbReference type="InterPro" id="IPR005119">
    <property type="entry name" value="LysR_subst-bd"/>
</dbReference>
<evidence type="ECO:0000256" key="2">
    <source>
        <dbReference type="ARBA" id="ARBA00023015"/>
    </source>
</evidence>
<dbReference type="InterPro" id="IPR036390">
    <property type="entry name" value="WH_DNA-bd_sf"/>
</dbReference>
<reference evidence="6 7" key="1">
    <citation type="submission" date="2018-06" db="EMBL/GenBank/DDBJ databases">
        <authorList>
            <consortium name="Pathogen Informatics"/>
            <person name="Doyle S."/>
        </authorList>
    </citation>
    <scope>NUCLEOTIDE SEQUENCE [LARGE SCALE GENOMIC DNA]</scope>
    <source>
        <strain evidence="6 7">NCTC11468</strain>
    </source>
</reference>
<keyword evidence="2" id="KW-0805">Transcription regulation</keyword>
<name>A0A2X5NWC1_9GAMM</name>
<keyword evidence="3" id="KW-0238">DNA-binding</keyword>
<dbReference type="Gene3D" id="3.40.190.290">
    <property type="match status" value="1"/>
</dbReference>
<dbReference type="PANTHER" id="PTHR30537:SF5">
    <property type="entry name" value="HTH-TYPE TRANSCRIPTIONAL ACTIVATOR TTDR-RELATED"/>
    <property type="match status" value="1"/>
</dbReference>
<dbReference type="SUPFAM" id="SSF53850">
    <property type="entry name" value="Periplasmic binding protein-like II"/>
    <property type="match status" value="1"/>
</dbReference>
<evidence type="ECO:0000313" key="6">
    <source>
        <dbReference type="EMBL" id="SQK77017.1"/>
    </source>
</evidence>
<comment type="similarity">
    <text evidence="1">Belongs to the LysR transcriptional regulatory family.</text>
</comment>
<dbReference type="KEGG" id="tpty:NCTC11468_03401"/>
<protein>
    <submittedName>
        <fullName evidence="6">D-malate degradation protein R</fullName>
    </submittedName>
</protein>
<dbReference type="AlphaFoldDB" id="A0A2X5NWC1"/>
<dbReference type="Gene3D" id="1.10.10.10">
    <property type="entry name" value="Winged helix-like DNA-binding domain superfamily/Winged helix DNA-binding domain"/>
    <property type="match status" value="1"/>
</dbReference>
<dbReference type="GO" id="GO:0043565">
    <property type="term" value="F:sequence-specific DNA binding"/>
    <property type="evidence" value="ECO:0007669"/>
    <property type="project" value="TreeGrafter"/>
</dbReference>
<accession>A0A2X5NWC1</accession>
<dbReference type="SUPFAM" id="SSF46785">
    <property type="entry name" value="Winged helix' DNA-binding domain"/>
    <property type="match status" value="1"/>
</dbReference>
<dbReference type="Pfam" id="PF03466">
    <property type="entry name" value="LysR_substrate"/>
    <property type="match status" value="1"/>
</dbReference>
<keyword evidence="4" id="KW-0804">Transcription</keyword>
<sequence>MKKSHADALWVHLHWLIVLAEQESFTRAAEQLEVSKAAVSQKIKQLETLAGVALVQRTTRSVRLTEAGKKLVEDLRQPFEQIEQHFNALRDTSGPLRGVIRVTAPVAFARQQLLEPVRQFLRQYPEVRIQLEVSDQLLSLASEGYDLAIRHSHRVPDTHVVLPLCDTKTVLVAAPEYLMQAGSPQHPQDLARHDCLYYPRGNELPHWKLSHPQTAESFSVAVKGGFATNNSESIRDAAISGLGIAMLPDFSARAALACGQLLPVLEDWQVAGGFADKIWLVRPYSARVPRAVTVFSHWLQECFRAQRRRQGNGVYPGGKAAGSVIWRPFFRTLRDSVTRQYFPDGKIVYS</sequence>
<dbReference type="Proteomes" id="UP000248758">
    <property type="component" value="Chromosome 1"/>
</dbReference>
<dbReference type="InterPro" id="IPR058163">
    <property type="entry name" value="LysR-type_TF_proteobact-type"/>
</dbReference>
<dbReference type="EMBL" id="LS483499">
    <property type="protein sequence ID" value="SQK77017.1"/>
    <property type="molecule type" value="Genomic_DNA"/>
</dbReference>
<proteinExistence type="inferred from homology"/>
<dbReference type="CDD" id="cd08422">
    <property type="entry name" value="PBP2_CrgA_like"/>
    <property type="match status" value="1"/>
</dbReference>
<evidence type="ECO:0000256" key="3">
    <source>
        <dbReference type="ARBA" id="ARBA00023125"/>
    </source>
</evidence>
<dbReference type="FunFam" id="1.10.10.10:FF:000001">
    <property type="entry name" value="LysR family transcriptional regulator"/>
    <property type="match status" value="1"/>
</dbReference>
<dbReference type="PANTHER" id="PTHR30537">
    <property type="entry name" value="HTH-TYPE TRANSCRIPTIONAL REGULATOR"/>
    <property type="match status" value="1"/>
</dbReference>
<feature type="domain" description="HTH lysR-type" evidence="5">
    <location>
        <begin position="12"/>
        <end position="65"/>
    </location>
</feature>
<dbReference type="GO" id="GO:0003700">
    <property type="term" value="F:DNA-binding transcription factor activity"/>
    <property type="evidence" value="ECO:0007669"/>
    <property type="project" value="InterPro"/>
</dbReference>
<dbReference type="InterPro" id="IPR036388">
    <property type="entry name" value="WH-like_DNA-bd_sf"/>
</dbReference>
<evidence type="ECO:0000256" key="1">
    <source>
        <dbReference type="ARBA" id="ARBA00009437"/>
    </source>
</evidence>
<dbReference type="PRINTS" id="PR00039">
    <property type="entry name" value="HTHLYSR"/>
</dbReference>
<dbReference type="GO" id="GO:0006351">
    <property type="term" value="P:DNA-templated transcription"/>
    <property type="evidence" value="ECO:0007669"/>
    <property type="project" value="TreeGrafter"/>
</dbReference>
<gene>
    <name evidence="6" type="primary">dmlR_8</name>
    <name evidence="6" type="ORF">NCTC11468_03401</name>
</gene>
<dbReference type="PROSITE" id="PS50931">
    <property type="entry name" value="HTH_LYSR"/>
    <property type="match status" value="1"/>
</dbReference>